<name>A0A8T1ZDF1_ARASU</name>
<sequence length="172" mass="19485">MVYLPQGILIDIVRRVGNHGFRELAPFIASGPDGKNAVFQPEVLIEVDLDEFIFVSSLANEGSIYRPFLMKCFEAGNITARYVEGLRRAVKLGPSNENLQLMRGREEYIPYAGERVMAQIADIEPPMSGNYDATFSFPRGDVPNCVHFACTMEDVCFDCIAYWYSRRVRQLC</sequence>
<dbReference type="Proteomes" id="UP000694251">
    <property type="component" value="Chromosome 11"/>
</dbReference>
<organism evidence="1 2">
    <name type="scientific">Arabidopsis suecica</name>
    <name type="common">Swedish thale-cress</name>
    <name type="synonym">Cardaminopsis suecica</name>
    <dbReference type="NCBI Taxonomy" id="45249"/>
    <lineage>
        <taxon>Eukaryota</taxon>
        <taxon>Viridiplantae</taxon>
        <taxon>Streptophyta</taxon>
        <taxon>Embryophyta</taxon>
        <taxon>Tracheophyta</taxon>
        <taxon>Spermatophyta</taxon>
        <taxon>Magnoliopsida</taxon>
        <taxon>eudicotyledons</taxon>
        <taxon>Gunneridae</taxon>
        <taxon>Pentapetalae</taxon>
        <taxon>rosids</taxon>
        <taxon>malvids</taxon>
        <taxon>Brassicales</taxon>
        <taxon>Brassicaceae</taxon>
        <taxon>Camelineae</taxon>
        <taxon>Arabidopsis</taxon>
    </lineage>
</organism>
<accession>A0A8T1ZDF1</accession>
<evidence type="ECO:0000313" key="1">
    <source>
        <dbReference type="EMBL" id="KAG7557022.1"/>
    </source>
</evidence>
<dbReference type="EMBL" id="JAEFBJ010000011">
    <property type="protein sequence ID" value="KAG7557022.1"/>
    <property type="molecule type" value="Genomic_DNA"/>
</dbReference>
<protein>
    <submittedName>
        <fullName evidence="1">Uncharacterized protein</fullName>
    </submittedName>
</protein>
<comment type="caution">
    <text evidence="1">The sequence shown here is derived from an EMBL/GenBank/DDBJ whole genome shotgun (WGS) entry which is preliminary data.</text>
</comment>
<proteinExistence type="predicted"/>
<evidence type="ECO:0000313" key="2">
    <source>
        <dbReference type="Proteomes" id="UP000694251"/>
    </source>
</evidence>
<keyword evidence="2" id="KW-1185">Reference proteome</keyword>
<gene>
    <name evidence="1" type="ORF">ISN44_As11g030230</name>
</gene>
<reference evidence="1 2" key="1">
    <citation type="submission" date="2020-12" db="EMBL/GenBank/DDBJ databases">
        <title>Concerted genomic and epigenomic changes stabilize Arabidopsis allopolyploids.</title>
        <authorList>
            <person name="Chen Z."/>
        </authorList>
    </citation>
    <scope>NUCLEOTIDE SEQUENCE [LARGE SCALE GENOMIC DNA]</scope>
    <source>
        <strain evidence="1">As9502</strain>
        <tissue evidence="1">Leaf</tissue>
    </source>
</reference>
<dbReference type="AlphaFoldDB" id="A0A8T1ZDF1"/>